<evidence type="ECO:0000259" key="3">
    <source>
        <dbReference type="Pfam" id="PF00582"/>
    </source>
</evidence>
<name>A0A7W7HY43_9ACTN</name>
<dbReference type="Gene3D" id="3.40.50.12370">
    <property type="match status" value="1"/>
</dbReference>
<dbReference type="AlphaFoldDB" id="A0A7W7HY43"/>
<feature type="region of interest" description="Disordered" evidence="2">
    <location>
        <begin position="1"/>
        <end position="22"/>
    </location>
</feature>
<feature type="domain" description="UspA" evidence="3">
    <location>
        <begin position="62"/>
        <end position="185"/>
    </location>
</feature>
<dbReference type="InterPro" id="IPR006015">
    <property type="entry name" value="Universal_stress_UspA"/>
</dbReference>
<dbReference type="PANTHER" id="PTHR46268">
    <property type="entry name" value="STRESS RESPONSE PROTEIN NHAX"/>
    <property type="match status" value="1"/>
</dbReference>
<proteinExistence type="inferred from homology"/>
<dbReference type="EMBL" id="JACHNH010000001">
    <property type="protein sequence ID" value="MBB4762924.1"/>
    <property type="molecule type" value="Genomic_DNA"/>
</dbReference>
<feature type="compositionally biased region" description="Basic and acidic residues" evidence="2">
    <location>
        <begin position="1"/>
        <end position="17"/>
    </location>
</feature>
<evidence type="ECO:0000313" key="4">
    <source>
        <dbReference type="EMBL" id="MBB4762924.1"/>
    </source>
</evidence>
<evidence type="ECO:0000256" key="1">
    <source>
        <dbReference type="ARBA" id="ARBA00008791"/>
    </source>
</evidence>
<dbReference type="PRINTS" id="PR01438">
    <property type="entry name" value="UNVRSLSTRESS"/>
</dbReference>
<dbReference type="PANTHER" id="PTHR46268:SF6">
    <property type="entry name" value="UNIVERSAL STRESS PROTEIN UP12"/>
    <property type="match status" value="1"/>
</dbReference>
<dbReference type="Pfam" id="PF00582">
    <property type="entry name" value="Usp"/>
    <property type="match status" value="2"/>
</dbReference>
<reference evidence="4 5" key="1">
    <citation type="submission" date="2020-08" db="EMBL/GenBank/DDBJ databases">
        <title>Sequencing the genomes of 1000 actinobacteria strains.</title>
        <authorList>
            <person name="Klenk H.-P."/>
        </authorList>
    </citation>
    <scope>NUCLEOTIDE SEQUENCE [LARGE SCALE GENOMIC DNA]</scope>
    <source>
        <strain evidence="4 5">DSM 43149</strain>
    </source>
</reference>
<evidence type="ECO:0000313" key="5">
    <source>
        <dbReference type="Proteomes" id="UP000578112"/>
    </source>
</evidence>
<feature type="domain" description="UspA" evidence="3">
    <location>
        <begin position="246"/>
        <end position="306"/>
    </location>
</feature>
<keyword evidence="5" id="KW-1185">Reference proteome</keyword>
<sequence length="308" mass="32393">MKNLETHRVQQDSRHQSADAGHLNRYGEAINRYLGAAVYRTEEAVSAPIRSTVPRGTTTGVVLVGADETPISYTAVDHAAIEAELRGWALRIVHVQRAGGLRPPSHDAGAQLLRRLTDRVHACSPSLMVTSTLAVGSAGRLLLAEAATASMVVVGHRHGTAYTAFGLSVGERVAAQHRGPVLVVRVPGWPPGPGFGERPIVVGADQPGQLTPVAGFALAEARARGCEVVMLHADPNAAPADRLEMVEGVRVHHRTIDADPETALGDASNRAAALVLGRHSAAGSPVTLLGSVSRNLLQHAYCPIFLIG</sequence>
<protein>
    <submittedName>
        <fullName evidence="4">Nucleotide-binding universal stress UspA family protein</fullName>
    </submittedName>
</protein>
<dbReference type="InterPro" id="IPR006016">
    <property type="entry name" value="UspA"/>
</dbReference>
<comment type="similarity">
    <text evidence="1">Belongs to the universal stress protein A family.</text>
</comment>
<dbReference type="SUPFAM" id="SSF52402">
    <property type="entry name" value="Adenine nucleotide alpha hydrolases-like"/>
    <property type="match status" value="2"/>
</dbReference>
<dbReference type="RefSeq" id="WP_184994304.1">
    <property type="nucleotide sequence ID" value="NZ_BOMK01000004.1"/>
</dbReference>
<accession>A0A7W7HY43</accession>
<comment type="caution">
    <text evidence="4">The sequence shown here is derived from an EMBL/GenBank/DDBJ whole genome shotgun (WGS) entry which is preliminary data.</text>
</comment>
<gene>
    <name evidence="4" type="ORF">BJ971_003480</name>
</gene>
<dbReference type="Proteomes" id="UP000578112">
    <property type="component" value="Unassembled WGS sequence"/>
</dbReference>
<evidence type="ECO:0000256" key="2">
    <source>
        <dbReference type="SAM" id="MobiDB-lite"/>
    </source>
</evidence>
<organism evidence="4 5">
    <name type="scientific">Actinoplanes digitatis</name>
    <dbReference type="NCBI Taxonomy" id="1868"/>
    <lineage>
        <taxon>Bacteria</taxon>
        <taxon>Bacillati</taxon>
        <taxon>Actinomycetota</taxon>
        <taxon>Actinomycetes</taxon>
        <taxon>Micromonosporales</taxon>
        <taxon>Micromonosporaceae</taxon>
        <taxon>Actinoplanes</taxon>
    </lineage>
</organism>